<proteinExistence type="predicted"/>
<evidence type="ECO:0000313" key="2">
    <source>
        <dbReference type="Proteomes" id="UP001379533"/>
    </source>
</evidence>
<organism evidence="1 2">
    <name type="scientific">Pendulispora brunnea</name>
    <dbReference type="NCBI Taxonomy" id="2905690"/>
    <lineage>
        <taxon>Bacteria</taxon>
        <taxon>Pseudomonadati</taxon>
        <taxon>Myxococcota</taxon>
        <taxon>Myxococcia</taxon>
        <taxon>Myxococcales</taxon>
        <taxon>Sorangiineae</taxon>
        <taxon>Pendulisporaceae</taxon>
        <taxon>Pendulispora</taxon>
    </lineage>
</organism>
<dbReference type="EMBL" id="CP089982">
    <property type="protein sequence ID" value="WXA97624.1"/>
    <property type="molecule type" value="Genomic_DNA"/>
</dbReference>
<sequence>MASTQANDDLPMLLLKIARGHEQGWIESLRKAVPKSRRRFDLPMPPWVDEDYRQLARGYLAVFEETVMKTGTVRREAYIDSIVEGMLKSGVPIDYLVHVSVATQAGLLVDWVAEVPPEQRPAAIDWLMGYFADYIADMMGAGARYLLRG</sequence>
<evidence type="ECO:0000313" key="1">
    <source>
        <dbReference type="EMBL" id="WXA97624.1"/>
    </source>
</evidence>
<protein>
    <recommendedName>
        <fullName evidence="3">TetR family transcriptional regulator</fullName>
    </recommendedName>
</protein>
<keyword evidence="2" id="KW-1185">Reference proteome</keyword>
<reference evidence="1 2" key="1">
    <citation type="submission" date="2021-12" db="EMBL/GenBank/DDBJ databases">
        <title>Discovery of the Pendulisporaceae a myxobacterial family with distinct sporulation behavior and unique specialized metabolism.</title>
        <authorList>
            <person name="Garcia R."/>
            <person name="Popoff A."/>
            <person name="Bader C.D."/>
            <person name="Loehr J."/>
            <person name="Walesch S."/>
            <person name="Walt C."/>
            <person name="Boldt J."/>
            <person name="Bunk B."/>
            <person name="Haeckl F.J.F.P.J."/>
            <person name="Gunesch A.P."/>
            <person name="Birkelbach J."/>
            <person name="Nuebel U."/>
            <person name="Pietschmann T."/>
            <person name="Bach T."/>
            <person name="Mueller R."/>
        </authorList>
    </citation>
    <scope>NUCLEOTIDE SEQUENCE [LARGE SCALE GENOMIC DNA]</scope>
    <source>
        <strain evidence="1 2">MSr12523</strain>
    </source>
</reference>
<accession>A0ABZ2KHU2</accession>
<gene>
    <name evidence="1" type="ORF">LZC95_12360</name>
</gene>
<evidence type="ECO:0008006" key="3">
    <source>
        <dbReference type="Google" id="ProtNLM"/>
    </source>
</evidence>
<dbReference type="Proteomes" id="UP001379533">
    <property type="component" value="Chromosome"/>
</dbReference>
<dbReference type="RefSeq" id="WP_394848246.1">
    <property type="nucleotide sequence ID" value="NZ_CP089982.1"/>
</dbReference>
<name>A0ABZ2KHU2_9BACT</name>